<feature type="compositionally biased region" description="Gly residues" evidence="3">
    <location>
        <begin position="324"/>
        <end position="348"/>
    </location>
</feature>
<comment type="similarity">
    <text evidence="1">Belongs to the pseudouridine synthase TruD family.</text>
</comment>
<accession>A0A177TQZ2</accession>
<dbReference type="Gene3D" id="3.30.2350.20">
    <property type="entry name" value="TruD, catalytic domain"/>
    <property type="match status" value="2"/>
</dbReference>
<feature type="compositionally biased region" description="Basic and acidic residues" evidence="3">
    <location>
        <begin position="179"/>
        <end position="191"/>
    </location>
</feature>
<feature type="region of interest" description="Disordered" evidence="3">
    <location>
        <begin position="268"/>
        <end position="292"/>
    </location>
</feature>
<proteinExistence type="inferred from homology"/>
<protein>
    <submittedName>
        <fullName evidence="4">Uncharacterized protein</fullName>
    </submittedName>
</protein>
<feature type="compositionally biased region" description="Polar residues" evidence="3">
    <location>
        <begin position="280"/>
        <end position="290"/>
    </location>
</feature>
<dbReference type="GO" id="GO:0009982">
    <property type="term" value="F:pseudouridine synthase activity"/>
    <property type="evidence" value="ECO:0007669"/>
    <property type="project" value="InterPro"/>
</dbReference>
<name>A0A177TQZ2_9BASI</name>
<dbReference type="GO" id="GO:0001522">
    <property type="term" value="P:pseudouridine synthesis"/>
    <property type="evidence" value="ECO:0007669"/>
    <property type="project" value="InterPro"/>
</dbReference>
<evidence type="ECO:0000313" key="4">
    <source>
        <dbReference type="EMBL" id="KAE8259215.1"/>
    </source>
</evidence>
<organism evidence="4 5">
    <name type="scientific">Tilletia indica</name>
    <dbReference type="NCBI Taxonomy" id="43049"/>
    <lineage>
        <taxon>Eukaryota</taxon>
        <taxon>Fungi</taxon>
        <taxon>Dikarya</taxon>
        <taxon>Basidiomycota</taxon>
        <taxon>Ustilaginomycotina</taxon>
        <taxon>Exobasidiomycetes</taxon>
        <taxon>Tilletiales</taxon>
        <taxon>Tilletiaceae</taxon>
        <taxon>Tilletia</taxon>
    </lineage>
</organism>
<reference evidence="4" key="1">
    <citation type="submission" date="2016-04" db="EMBL/GenBank/DDBJ databases">
        <authorList>
            <person name="Nguyen H.D."/>
            <person name="Samba Siva P."/>
            <person name="Cullis J."/>
            <person name="Levesque C.A."/>
            <person name="Hambleton S."/>
        </authorList>
    </citation>
    <scope>NUCLEOTIDE SEQUENCE</scope>
    <source>
        <strain evidence="4">DAOMC 236416</strain>
    </source>
</reference>
<feature type="region of interest" description="Disordered" evidence="3">
    <location>
        <begin position="1"/>
        <end position="48"/>
    </location>
</feature>
<reference evidence="4" key="2">
    <citation type="journal article" date="2019" name="IMA Fungus">
        <title>Genome sequencing and comparison of five Tilletia species to identify candidate genes for the detection of regulated species infecting wheat.</title>
        <authorList>
            <person name="Nguyen H.D.T."/>
            <person name="Sultana T."/>
            <person name="Kesanakurti P."/>
            <person name="Hambleton S."/>
        </authorList>
    </citation>
    <scope>NUCLEOTIDE SEQUENCE</scope>
    <source>
        <strain evidence="4">DAOMC 236416</strain>
    </source>
</reference>
<feature type="region of interest" description="Disordered" evidence="3">
    <location>
        <begin position="171"/>
        <end position="221"/>
    </location>
</feature>
<feature type="region of interest" description="Disordered" evidence="3">
    <location>
        <begin position="114"/>
        <end position="134"/>
    </location>
</feature>
<sequence>MSEAEGLQRKRANDAQDIDTNNDGAEMSTKRPRLDPTPAAATPATTTISERAVGIEEYVDAAARPAFHAIIKQRFTDFQVFEVDQAGTVQHISDLAPPKHDPPSDLEKRIQRDRDGHGRVIEAPKREVKGPVKRPDWDELDAELVKKLPSAFDDDGIAQLKDLWTTGWNPVAVPQGEATEPKADSRSRDSGRGGAGGRPQQQSSRKPRDPRTVVTKPLADKADRTAAHGLVRELFLGYLVSEAQNRHVTDASSSSDAKDSSAAPSIVVKWTPNGMPDTRGNPNPQSQAAKDTNPPYLHFLLQKTNRDSHEALGLLSRALRLAPGAGGGGGGGRGGRGGGRGGRGGRAEGGPSRDLSVAGTKDRRSVSVQRIALLRRGKTAEQIWALANGCETEFDSDLPGFAGGSGAGRGGGRGGRGGRGRGGRGGRDANVNGFRQDGDARTYLDAFTKRGAKGLRVAHLEYADKPFHLGDLSGNEFLITLRNVKLLDHVEDAGLATKDGDGSVNKFEREEKIIDQAMTVLKERGFINYFGMQRFGTSDLSTHELGVPLFQADYKRAVELLLAPRATSTSARADSLSGIEADVARARDFFGEGQLQKAYDAMPRSYVAERTVLGRLIREEERQGWNKLPFDEEGIAERGLLKRDWLSAFGAIPRTLRMMYVHAYQSYIWNTMVSERVRRLGLDRPVVGDLVFLDPQDSADEGEMEMGEVDGEEGGAEREIDDDEVANAGEGSVGVDAPASTKPPKPRVKVLSEDDVGMYKITDVVMPLPGSEVTFAAGSWLDTLYRELLAKDGLKPEDLGSSNQPEYALRGAYRKLLHVPATLSYQLLRYTDPHIDLALSDEDRLLGFPEPSSDPQGSFLALQIRLQLGTSAYATMALREVLKTDTSSAAQKELTLKSEDQACIGVGSSVVGAGAGAGGAEDV</sequence>
<evidence type="ECO:0000256" key="1">
    <source>
        <dbReference type="ARBA" id="ARBA00007953"/>
    </source>
</evidence>
<evidence type="ECO:0000256" key="2">
    <source>
        <dbReference type="ARBA" id="ARBA00023235"/>
    </source>
</evidence>
<dbReference type="AlphaFoldDB" id="A0A177TQZ2"/>
<keyword evidence="2" id="KW-0413">Isomerase</keyword>
<feature type="compositionally biased region" description="Low complexity" evidence="3">
    <location>
        <begin position="36"/>
        <end position="47"/>
    </location>
</feature>
<dbReference type="Proteomes" id="UP000077521">
    <property type="component" value="Unassembled WGS sequence"/>
</dbReference>
<dbReference type="GO" id="GO:0005634">
    <property type="term" value="C:nucleus"/>
    <property type="evidence" value="ECO:0007669"/>
    <property type="project" value="TreeGrafter"/>
</dbReference>
<keyword evidence="5" id="KW-1185">Reference proteome</keyword>
<dbReference type="EMBL" id="LWDF02000043">
    <property type="protein sequence ID" value="KAE8259215.1"/>
    <property type="molecule type" value="Genomic_DNA"/>
</dbReference>
<dbReference type="InterPro" id="IPR011760">
    <property type="entry name" value="PsdUridine_synth_TruD_insert"/>
</dbReference>
<dbReference type="PIRSF" id="PIRSF037016">
    <property type="entry name" value="Pseudouridin_synth_euk_prd"/>
    <property type="match status" value="1"/>
</dbReference>
<feature type="region of interest" description="Disordered" evidence="3">
    <location>
        <begin position="401"/>
        <end position="434"/>
    </location>
</feature>
<dbReference type="GO" id="GO:0003723">
    <property type="term" value="F:RNA binding"/>
    <property type="evidence" value="ECO:0007669"/>
    <property type="project" value="InterPro"/>
</dbReference>
<dbReference type="InterPro" id="IPR001656">
    <property type="entry name" value="PsdUridine_synth_TruD"/>
</dbReference>
<dbReference type="CDD" id="cd02576">
    <property type="entry name" value="PseudoU_synth_ScPUS7"/>
    <property type="match status" value="1"/>
</dbReference>
<feature type="compositionally biased region" description="Basic and acidic residues" evidence="3">
    <location>
        <begin position="1"/>
        <end position="14"/>
    </location>
</feature>
<feature type="region of interest" description="Disordered" evidence="3">
    <location>
        <begin position="324"/>
        <end position="362"/>
    </location>
</feature>
<gene>
    <name evidence="4" type="ORF">A4X13_0g1155</name>
</gene>
<dbReference type="PANTHER" id="PTHR13326:SF21">
    <property type="entry name" value="PSEUDOURIDYLATE SYNTHASE PUS7L"/>
    <property type="match status" value="1"/>
</dbReference>
<evidence type="ECO:0000313" key="5">
    <source>
        <dbReference type="Proteomes" id="UP000077521"/>
    </source>
</evidence>
<dbReference type="PROSITE" id="PS50984">
    <property type="entry name" value="TRUD"/>
    <property type="match status" value="1"/>
</dbReference>
<feature type="region of interest" description="Disordered" evidence="3">
    <location>
        <begin position="697"/>
        <end position="748"/>
    </location>
</feature>
<comment type="caution">
    <text evidence="4">The sequence shown here is derived from an EMBL/GenBank/DDBJ whole genome shotgun (WGS) entry which is preliminary data.</text>
</comment>
<dbReference type="InterPro" id="IPR020103">
    <property type="entry name" value="PsdUridine_synth_cat_dom_sf"/>
</dbReference>
<dbReference type="PANTHER" id="PTHR13326">
    <property type="entry name" value="TRNA PSEUDOURIDINE SYNTHASE D"/>
    <property type="match status" value="1"/>
</dbReference>
<feature type="compositionally biased region" description="Gly residues" evidence="3">
    <location>
        <begin position="401"/>
        <end position="415"/>
    </location>
</feature>
<feature type="compositionally biased region" description="Acidic residues" evidence="3">
    <location>
        <begin position="697"/>
        <end position="725"/>
    </location>
</feature>
<evidence type="ECO:0000256" key="3">
    <source>
        <dbReference type="SAM" id="MobiDB-lite"/>
    </source>
</evidence>
<dbReference type="Pfam" id="PF01142">
    <property type="entry name" value="TruD"/>
    <property type="match status" value="1"/>
</dbReference>
<dbReference type="InterPro" id="IPR042214">
    <property type="entry name" value="TruD_catalytic"/>
</dbReference>
<dbReference type="SUPFAM" id="SSF55120">
    <property type="entry name" value="Pseudouridine synthase"/>
    <property type="match status" value="2"/>
</dbReference>